<gene>
    <name evidence="5" type="ORF">MUN46_009535</name>
</gene>
<proteinExistence type="predicted"/>
<evidence type="ECO:0000256" key="1">
    <source>
        <dbReference type="ARBA" id="ARBA00022801"/>
    </source>
</evidence>
<dbReference type="SUPFAM" id="SSF52540">
    <property type="entry name" value="P-loop containing nucleoside triphosphate hydrolases"/>
    <property type="match status" value="2"/>
</dbReference>
<evidence type="ECO:0000313" key="6">
    <source>
        <dbReference type="Proteomes" id="UP001165481"/>
    </source>
</evidence>
<dbReference type="InterPro" id="IPR038718">
    <property type="entry name" value="SNF2-like_sf"/>
</dbReference>
<keyword evidence="5" id="KW-0547">Nucleotide-binding</keyword>
<dbReference type="InterPro" id="IPR001650">
    <property type="entry name" value="Helicase_C-like"/>
</dbReference>
<dbReference type="SMART" id="SM00490">
    <property type="entry name" value="HELICc"/>
    <property type="match status" value="1"/>
</dbReference>
<dbReference type="Proteomes" id="UP001165481">
    <property type="component" value="Unassembled WGS sequence"/>
</dbReference>
<dbReference type="RefSeq" id="WP_243376993.1">
    <property type="nucleotide sequence ID" value="NZ_JAKZJU020000001.1"/>
</dbReference>
<dbReference type="PROSITE" id="PS51194">
    <property type="entry name" value="HELICASE_CTER"/>
    <property type="match status" value="1"/>
</dbReference>
<evidence type="ECO:0000313" key="5">
    <source>
        <dbReference type="EMBL" id="MDL2060176.1"/>
    </source>
</evidence>
<dbReference type="CDD" id="cd18012">
    <property type="entry name" value="DEXQc_arch_SWI2_SNF2"/>
    <property type="match status" value="1"/>
</dbReference>
<dbReference type="EC" id="3.6.4.-" evidence="5"/>
<evidence type="ECO:0000259" key="4">
    <source>
        <dbReference type="PROSITE" id="PS51194"/>
    </source>
</evidence>
<keyword evidence="1 5" id="KW-0378">Hydrolase</keyword>
<dbReference type="GO" id="GO:0016787">
    <property type="term" value="F:hydrolase activity"/>
    <property type="evidence" value="ECO:0007669"/>
    <property type="project" value="UniProtKB-KW"/>
</dbReference>
<dbReference type="Gene3D" id="3.40.50.10810">
    <property type="entry name" value="Tandem AAA-ATPase domain"/>
    <property type="match status" value="1"/>
</dbReference>
<dbReference type="InterPro" id="IPR049730">
    <property type="entry name" value="SNF2/RAD54-like_C"/>
</dbReference>
<feature type="domain" description="Helicase C-terminal" evidence="4">
    <location>
        <begin position="1196"/>
        <end position="1346"/>
    </location>
</feature>
<reference evidence="5" key="1">
    <citation type="submission" date="2023-03" db="EMBL/GenBank/DDBJ databases">
        <title>Mesosutterella sp. nov. isolated from porcine feces.</title>
        <authorList>
            <person name="Yu S."/>
        </authorList>
    </citation>
    <scope>NUCLEOTIDE SEQUENCE</scope>
    <source>
        <strain evidence="5">AGMB02718</strain>
    </source>
</reference>
<dbReference type="Pfam" id="PF00176">
    <property type="entry name" value="SNF2-rel_dom"/>
    <property type="match status" value="1"/>
</dbReference>
<organism evidence="5 6">
    <name type="scientific">Mesosutterella faecium</name>
    <dbReference type="NCBI Taxonomy" id="2925194"/>
    <lineage>
        <taxon>Bacteria</taxon>
        <taxon>Pseudomonadati</taxon>
        <taxon>Pseudomonadota</taxon>
        <taxon>Betaproteobacteria</taxon>
        <taxon>Burkholderiales</taxon>
        <taxon>Sutterellaceae</taxon>
        <taxon>Mesosutterella</taxon>
    </lineage>
</organism>
<dbReference type="CDD" id="cd18793">
    <property type="entry name" value="SF2_C_SNF"/>
    <property type="match status" value="1"/>
</dbReference>
<keyword evidence="6" id="KW-1185">Reference proteome</keyword>
<evidence type="ECO:0000256" key="2">
    <source>
        <dbReference type="SAM" id="MobiDB-lite"/>
    </source>
</evidence>
<dbReference type="InterPro" id="IPR014001">
    <property type="entry name" value="Helicase_ATP-bd"/>
</dbReference>
<keyword evidence="5" id="KW-0067">ATP-binding</keyword>
<evidence type="ECO:0000259" key="3">
    <source>
        <dbReference type="PROSITE" id="PS51192"/>
    </source>
</evidence>
<dbReference type="InterPro" id="IPR000330">
    <property type="entry name" value="SNF2_N"/>
</dbReference>
<comment type="caution">
    <text evidence="5">The sequence shown here is derived from an EMBL/GenBank/DDBJ whole genome shotgun (WGS) entry which is preliminary data.</text>
</comment>
<accession>A0ABT7IP62</accession>
<name>A0ABT7IP62_9BURK</name>
<dbReference type="SMART" id="SM00487">
    <property type="entry name" value="DEXDc"/>
    <property type="match status" value="1"/>
</dbReference>
<dbReference type="PANTHER" id="PTHR10799">
    <property type="entry name" value="SNF2/RAD54 HELICASE FAMILY"/>
    <property type="match status" value="1"/>
</dbReference>
<sequence length="1360" mass="149671">MNFKDLPDLVRSLLQLLALLGVPAFPTEMKAALARSGMTNKEAAKWVETLEKEGWIEPSGVKFQFSSRGYLELARALSPEELEAADTGMLYYFHSYLNPESARAVLVGMSKCLRGLPLDSRDRLRLQDYLVTMLLETRGDLLLVIFLTPGFEPMLPLIPPQAVEAFYGNVLAQAEDEIPLRDDALERLSSGLQASALGEGSRQALADELTLRQDFVQHGRPSECLARMHAGTEPYDVLQAILLLQEGRDDEALKLIKETRRRFDGSDLFDHYLSNFVLGAALYRKKDKPAVYRSLGAIANRCRRLESPLRGLALLVICEMALNRQVSEDTLTRVKSFCLDRDAHGYLAKALVRSICLHFHVLSAKEAGLNLKACRSLAEEPNSPKFIDAQLLAALGMKEEEKRLYERWGVKGLLPPFASKPQWESLLESLSVRCGMMKKKARPAEAGAVRERIVYLVDPETFTVAPLLQKSKNGASWSRGRNVALSNFKKAALPCMTAEDRSAAQLTQRYMSWEGPVYSLRGAEVLLRLAGCGRVFNASNPEERFEIQTAPLVLTVRKNEDGSYTPSANLGSGDDEADPGDIPSVIVQSRTDRGVTLTAVSGPQRDILQELLTMPSFPPEAKEKLSAFLAEVCPVLPVVSDLIGSESAAPSRQGSSVVTFRVSPSGKEDFLIRADVFPLPGVEFACRPGEGRESLFLPTREGQVQVLRDLKLESQHYEAALSELSGLGSCMEGPGSWRCGLEDCLDFLGALQRCPKGSVEVQWPAGGKLTRSRGRISFDSLRISAGRAGAWLELGGEVDVDGRSLMTISQLLEAVRAAKGRYVRLSEDSYAEVSEALKKRLRAVSLLAREKGGKVELPSVTAPFLQDLRRGGAALSADQAADALFERIDEASKLYPKIPQDLRADLRDYQAEGYRWMSRLASWGAGACLADDMGLGKTVQAIALLLSRAKEGPALIVTPASVLYNWKSELGRFAPGLRCVMLGAGNREKTVREAGAGDVLLTTYGLLASESDLFAGRAWRTAVLDEAHMIRNRGTKTAQAAQRLDAAFRLILTGTPVQNNLSEIWSLFEFINPGLLGSFEAFTGRFITPIEVRHEPGARQTLRQIISPFVLRRTKASVLEELPQKTEITLPVELSEAERALYEKIRSEALIRAEEKETSTIDLLATLMKLRQAACSPKLIDPSLPFESSKEEAFMGLVRNLIAAGHRALVFSQFTSHLALIRQALDKAGIPYLYMDGAVRASERAALAEEFQKGGTPLFLISLKAGGTGLNLTAADYVIHLDPWWNPSVEDQASDRAYRIGQTMPVTIYRLIARGTVEERILELHRTKKQLSDALLEGTDAPKSLSREDIVKLLEQSTGE</sequence>
<dbReference type="Pfam" id="PF00271">
    <property type="entry name" value="Helicase_C"/>
    <property type="match status" value="1"/>
</dbReference>
<protein>
    <submittedName>
        <fullName evidence="5">DEAD/DEAH box helicase</fullName>
        <ecNumber evidence="5">3.6.4.-</ecNumber>
    </submittedName>
</protein>
<dbReference type="EMBL" id="JAKZJU020000001">
    <property type="protein sequence ID" value="MDL2060176.1"/>
    <property type="molecule type" value="Genomic_DNA"/>
</dbReference>
<dbReference type="GO" id="GO:0004386">
    <property type="term" value="F:helicase activity"/>
    <property type="evidence" value="ECO:0007669"/>
    <property type="project" value="UniProtKB-KW"/>
</dbReference>
<dbReference type="InterPro" id="IPR027417">
    <property type="entry name" value="P-loop_NTPase"/>
</dbReference>
<feature type="domain" description="Helicase ATP-binding" evidence="3">
    <location>
        <begin position="918"/>
        <end position="1074"/>
    </location>
</feature>
<dbReference type="Gene3D" id="3.40.50.300">
    <property type="entry name" value="P-loop containing nucleotide triphosphate hydrolases"/>
    <property type="match status" value="1"/>
</dbReference>
<feature type="region of interest" description="Disordered" evidence="2">
    <location>
        <begin position="563"/>
        <end position="582"/>
    </location>
</feature>
<keyword evidence="5" id="KW-0347">Helicase</keyword>
<dbReference type="PROSITE" id="PS51192">
    <property type="entry name" value="HELICASE_ATP_BIND_1"/>
    <property type="match status" value="1"/>
</dbReference>